<evidence type="ECO:0000256" key="2">
    <source>
        <dbReference type="ARBA" id="ARBA00022448"/>
    </source>
</evidence>
<name>A0A8J3M6D6_9RHOB</name>
<dbReference type="PANTHER" id="PTHR35011">
    <property type="entry name" value="2,3-DIKETO-L-GULONATE TRAP TRANSPORTER SMALL PERMEASE PROTEIN YIAM"/>
    <property type="match status" value="1"/>
</dbReference>
<keyword evidence="3" id="KW-1003">Cell membrane</keyword>
<keyword evidence="7 9" id="KW-0472">Membrane</keyword>
<evidence type="ECO:0000313" key="12">
    <source>
        <dbReference type="Proteomes" id="UP000626220"/>
    </source>
</evidence>
<reference evidence="11" key="1">
    <citation type="journal article" date="2014" name="Int. J. Syst. Evol. Microbiol.">
        <title>Complete genome sequence of Corynebacterium casei LMG S-19264T (=DSM 44701T), isolated from a smear-ripened cheese.</title>
        <authorList>
            <consortium name="US DOE Joint Genome Institute (JGI-PGF)"/>
            <person name="Walter F."/>
            <person name="Albersmeier A."/>
            <person name="Kalinowski J."/>
            <person name="Ruckert C."/>
        </authorList>
    </citation>
    <scope>NUCLEOTIDE SEQUENCE</scope>
    <source>
        <strain evidence="11">KCTC 42650</strain>
    </source>
</reference>
<evidence type="ECO:0000256" key="9">
    <source>
        <dbReference type="RuleBase" id="RU369079"/>
    </source>
</evidence>
<keyword evidence="2 9" id="KW-0813">Transport</keyword>
<keyword evidence="6 9" id="KW-1133">Transmembrane helix</keyword>
<proteinExistence type="inferred from homology"/>
<comment type="function">
    <text evidence="9">Part of the tripartite ATP-independent periplasmic (TRAP) transport system.</text>
</comment>
<dbReference type="InterPro" id="IPR055348">
    <property type="entry name" value="DctQ"/>
</dbReference>
<comment type="subunit">
    <text evidence="9">The complex comprises the extracytoplasmic solute receptor protein and the two transmembrane proteins.</text>
</comment>
<dbReference type="Pfam" id="PF04290">
    <property type="entry name" value="DctQ"/>
    <property type="match status" value="1"/>
</dbReference>
<evidence type="ECO:0000259" key="10">
    <source>
        <dbReference type="Pfam" id="PF04290"/>
    </source>
</evidence>
<dbReference type="GO" id="GO:0005886">
    <property type="term" value="C:plasma membrane"/>
    <property type="evidence" value="ECO:0007669"/>
    <property type="project" value="UniProtKB-SubCell"/>
</dbReference>
<gene>
    <name evidence="11" type="ORF">GCM10017056_13410</name>
</gene>
<evidence type="ECO:0000256" key="7">
    <source>
        <dbReference type="ARBA" id="ARBA00023136"/>
    </source>
</evidence>
<feature type="transmembrane region" description="Helical" evidence="9">
    <location>
        <begin position="21"/>
        <end position="38"/>
    </location>
</feature>
<evidence type="ECO:0000256" key="3">
    <source>
        <dbReference type="ARBA" id="ARBA00022475"/>
    </source>
</evidence>
<evidence type="ECO:0000313" key="11">
    <source>
        <dbReference type="EMBL" id="GHF42915.1"/>
    </source>
</evidence>
<dbReference type="AlphaFoldDB" id="A0A8J3M6D6"/>
<feature type="transmembrane region" description="Helical" evidence="9">
    <location>
        <begin position="58"/>
        <end position="77"/>
    </location>
</feature>
<evidence type="ECO:0000256" key="6">
    <source>
        <dbReference type="ARBA" id="ARBA00022989"/>
    </source>
</evidence>
<dbReference type="RefSeq" id="WP_189679253.1">
    <property type="nucleotide sequence ID" value="NZ_BNCJ01000002.1"/>
</dbReference>
<dbReference type="Proteomes" id="UP000626220">
    <property type="component" value="Unassembled WGS sequence"/>
</dbReference>
<accession>A0A8J3M6D6</accession>
<feature type="domain" description="Tripartite ATP-independent periplasmic transporters DctQ component" evidence="10">
    <location>
        <begin position="32"/>
        <end position="167"/>
    </location>
</feature>
<keyword evidence="4 9" id="KW-0997">Cell inner membrane</keyword>
<evidence type="ECO:0000256" key="1">
    <source>
        <dbReference type="ARBA" id="ARBA00004429"/>
    </source>
</evidence>
<keyword evidence="5 9" id="KW-0812">Transmembrane</keyword>
<evidence type="ECO:0000256" key="5">
    <source>
        <dbReference type="ARBA" id="ARBA00022692"/>
    </source>
</evidence>
<evidence type="ECO:0000256" key="4">
    <source>
        <dbReference type="ARBA" id="ARBA00022519"/>
    </source>
</evidence>
<comment type="similarity">
    <text evidence="8 9">Belongs to the TRAP transporter small permease family.</text>
</comment>
<comment type="caution">
    <text evidence="11">The sequence shown here is derived from an EMBL/GenBank/DDBJ whole genome shotgun (WGS) entry which is preliminary data.</text>
</comment>
<dbReference type="InterPro" id="IPR007387">
    <property type="entry name" value="TRAP_DctQ"/>
</dbReference>
<evidence type="ECO:0000256" key="8">
    <source>
        <dbReference type="ARBA" id="ARBA00038436"/>
    </source>
</evidence>
<organism evidence="11 12">
    <name type="scientific">Seohaeicola zhoushanensis</name>
    <dbReference type="NCBI Taxonomy" id="1569283"/>
    <lineage>
        <taxon>Bacteria</taxon>
        <taxon>Pseudomonadati</taxon>
        <taxon>Pseudomonadota</taxon>
        <taxon>Alphaproteobacteria</taxon>
        <taxon>Rhodobacterales</taxon>
        <taxon>Roseobacteraceae</taxon>
        <taxon>Seohaeicola</taxon>
    </lineage>
</organism>
<protein>
    <recommendedName>
        <fullName evidence="9">TRAP transporter small permease protein</fullName>
    </recommendedName>
</protein>
<feature type="transmembrane region" description="Helical" evidence="9">
    <location>
        <begin position="142"/>
        <end position="162"/>
    </location>
</feature>
<feature type="transmembrane region" description="Helical" evidence="9">
    <location>
        <begin position="98"/>
        <end position="122"/>
    </location>
</feature>
<dbReference type="GO" id="GO:0022857">
    <property type="term" value="F:transmembrane transporter activity"/>
    <property type="evidence" value="ECO:0007669"/>
    <property type="project" value="UniProtKB-UniRule"/>
</dbReference>
<keyword evidence="12" id="KW-1185">Reference proteome</keyword>
<dbReference type="EMBL" id="BNCJ01000002">
    <property type="protein sequence ID" value="GHF42915.1"/>
    <property type="molecule type" value="Genomic_DNA"/>
</dbReference>
<reference evidence="11" key="2">
    <citation type="submission" date="2020-09" db="EMBL/GenBank/DDBJ databases">
        <authorList>
            <person name="Sun Q."/>
            <person name="Kim S."/>
        </authorList>
    </citation>
    <scope>NUCLEOTIDE SEQUENCE</scope>
    <source>
        <strain evidence="11">KCTC 42650</strain>
    </source>
</reference>
<sequence length="170" mass="18380">MPDPRPDPAPLRLLDAATQGLNVLGSALILVLMVLFGIDVSGRVLFNAPVSGVPEMVTLSIVAIVFLQIPAALRAGRMTRSEGFLAMLHARAPAAGRWVETLFDLVGVAVLWVIVSTTWPIFTKAWTSGEFIGALGDFTAPVWPVKLTLIVGGVVLILQFLARIWRRHFA</sequence>
<comment type="subcellular location">
    <subcellularLocation>
        <location evidence="1 9">Cell inner membrane</location>
        <topology evidence="1 9">Multi-pass membrane protein</topology>
    </subcellularLocation>
</comment>